<evidence type="ECO:0000313" key="8">
    <source>
        <dbReference type="EMBL" id="KUG23709.1"/>
    </source>
</evidence>
<gene>
    <name evidence="8" type="ORF">ASZ90_006516</name>
</gene>
<dbReference type="GO" id="GO:0005737">
    <property type="term" value="C:cytoplasm"/>
    <property type="evidence" value="ECO:0007669"/>
    <property type="project" value="TreeGrafter"/>
</dbReference>
<dbReference type="SUPFAM" id="SSF90002">
    <property type="entry name" value="Hypothetical protein YjiA, C-terminal domain"/>
    <property type="match status" value="1"/>
</dbReference>
<dbReference type="Gene3D" id="3.30.1220.10">
    <property type="entry name" value="CobW-like, C-terminal domain"/>
    <property type="match status" value="1"/>
</dbReference>
<evidence type="ECO:0000256" key="1">
    <source>
        <dbReference type="ARBA" id="ARBA00022741"/>
    </source>
</evidence>
<evidence type="ECO:0000256" key="2">
    <source>
        <dbReference type="ARBA" id="ARBA00022801"/>
    </source>
</evidence>
<comment type="similarity">
    <text evidence="4">Belongs to the SIMIBI class G3E GTPase family. ZNG1 subfamily.</text>
</comment>
<keyword evidence="3" id="KW-0143">Chaperone</keyword>
<dbReference type="Pfam" id="PF02492">
    <property type="entry name" value="cobW"/>
    <property type="match status" value="1"/>
</dbReference>
<evidence type="ECO:0000259" key="7">
    <source>
        <dbReference type="Pfam" id="PF07683"/>
    </source>
</evidence>
<evidence type="ECO:0000256" key="3">
    <source>
        <dbReference type="ARBA" id="ARBA00023186"/>
    </source>
</evidence>
<dbReference type="InterPro" id="IPR011629">
    <property type="entry name" value="CobW-like_C"/>
</dbReference>
<dbReference type="Gene3D" id="3.40.50.300">
    <property type="entry name" value="P-loop containing nucleotide triphosphate hydrolases"/>
    <property type="match status" value="1"/>
</dbReference>
<proteinExistence type="inferred from homology"/>
<dbReference type="InterPro" id="IPR003495">
    <property type="entry name" value="CobW/HypB/UreG_nucleotide-bd"/>
</dbReference>
<keyword evidence="2" id="KW-0378">Hydrolase</keyword>
<keyword evidence="1" id="KW-0547">Nucleotide-binding</keyword>
<evidence type="ECO:0000256" key="4">
    <source>
        <dbReference type="ARBA" id="ARBA00034320"/>
    </source>
</evidence>
<feature type="domain" description="CobW/HypB/UreG nucleotide-binding" evidence="6">
    <location>
        <begin position="18"/>
        <end position="191"/>
    </location>
</feature>
<dbReference type="PANTHER" id="PTHR13748">
    <property type="entry name" value="COBW-RELATED"/>
    <property type="match status" value="1"/>
</dbReference>
<organism evidence="8">
    <name type="scientific">hydrocarbon metagenome</name>
    <dbReference type="NCBI Taxonomy" id="938273"/>
    <lineage>
        <taxon>unclassified sequences</taxon>
        <taxon>metagenomes</taxon>
        <taxon>ecological metagenomes</taxon>
    </lineage>
</organism>
<evidence type="ECO:0000259" key="6">
    <source>
        <dbReference type="Pfam" id="PF02492"/>
    </source>
</evidence>
<name>A0A0W8FS51_9ZZZZ</name>
<dbReference type="AlphaFoldDB" id="A0A0W8FS51"/>
<dbReference type="GO" id="GO:0000166">
    <property type="term" value="F:nucleotide binding"/>
    <property type="evidence" value="ECO:0007669"/>
    <property type="project" value="UniProtKB-KW"/>
</dbReference>
<dbReference type="InterPro" id="IPR036627">
    <property type="entry name" value="CobW-likC_sf"/>
</dbReference>
<reference evidence="8" key="1">
    <citation type="journal article" date="2015" name="Proc. Natl. Acad. Sci. U.S.A.">
        <title>Networks of energetic and metabolic interactions define dynamics in microbial communities.</title>
        <authorList>
            <person name="Embree M."/>
            <person name="Liu J.K."/>
            <person name="Al-Bassam M.M."/>
            <person name="Zengler K."/>
        </authorList>
    </citation>
    <scope>NUCLEOTIDE SEQUENCE</scope>
</reference>
<evidence type="ECO:0000256" key="5">
    <source>
        <dbReference type="ARBA" id="ARBA00049117"/>
    </source>
</evidence>
<dbReference type="PANTHER" id="PTHR13748:SF62">
    <property type="entry name" value="COBW DOMAIN-CONTAINING PROTEIN"/>
    <property type="match status" value="1"/>
</dbReference>
<protein>
    <submittedName>
        <fullName evidence="8">Putative metal chaperone, involved in zn homeostasis, gtpase of</fullName>
    </submittedName>
</protein>
<feature type="domain" description="CobW C-terminal" evidence="7">
    <location>
        <begin position="224"/>
        <end position="309"/>
    </location>
</feature>
<comment type="catalytic activity">
    <reaction evidence="5">
        <text>GTP + H2O = GDP + phosphate + H(+)</text>
        <dbReference type="Rhea" id="RHEA:19669"/>
        <dbReference type="ChEBI" id="CHEBI:15377"/>
        <dbReference type="ChEBI" id="CHEBI:15378"/>
        <dbReference type="ChEBI" id="CHEBI:37565"/>
        <dbReference type="ChEBI" id="CHEBI:43474"/>
        <dbReference type="ChEBI" id="CHEBI:58189"/>
    </reaction>
    <physiologicalReaction direction="left-to-right" evidence="5">
        <dbReference type="Rhea" id="RHEA:19670"/>
    </physiologicalReaction>
</comment>
<accession>A0A0W8FS51</accession>
<sequence length="316" mass="35264">MMGNLEKLSEKMKNNTSIVIISGFLGSGKTTLLKRFIDWEFVRGNQPQVIMSEFGDFDIDSKIIADERLQVTSVVGGCICCSNRNELLVSLQHIIAQNPGSPVYIETTGIGDPAGVLQSISAVLNTNVIINKVIVVYDTSQHGNNHRDCVLIEKQLMTADIIVLNKTDMASLDMKKTEEDIASINPTAQLMRAVDCDIDLNSALKGATVCFAGSKETVNIDNYRSFAFKIDARILRDKFEQWLKSLPEDIIRLKGFVRFQSENGLFEVHYSRGNYRIKLFENTEWMDATLSIISHPISSNEILKGFKSCILAREGS</sequence>
<dbReference type="EMBL" id="LNQE01000890">
    <property type="protein sequence ID" value="KUG23709.1"/>
    <property type="molecule type" value="Genomic_DNA"/>
</dbReference>
<dbReference type="InterPro" id="IPR051316">
    <property type="entry name" value="Zinc-reg_GTPase_activator"/>
</dbReference>
<dbReference type="InterPro" id="IPR027417">
    <property type="entry name" value="P-loop_NTPase"/>
</dbReference>
<dbReference type="Pfam" id="PF07683">
    <property type="entry name" value="CobW_C"/>
    <property type="match status" value="1"/>
</dbReference>
<dbReference type="SUPFAM" id="SSF52540">
    <property type="entry name" value="P-loop containing nucleoside triphosphate hydrolases"/>
    <property type="match status" value="1"/>
</dbReference>
<comment type="caution">
    <text evidence="8">The sequence shown here is derived from an EMBL/GenBank/DDBJ whole genome shotgun (WGS) entry which is preliminary data.</text>
</comment>
<dbReference type="GO" id="GO:0016787">
    <property type="term" value="F:hydrolase activity"/>
    <property type="evidence" value="ECO:0007669"/>
    <property type="project" value="UniProtKB-KW"/>
</dbReference>